<evidence type="ECO:0000256" key="1">
    <source>
        <dbReference type="SAM" id="Phobius"/>
    </source>
</evidence>
<keyword evidence="3" id="KW-1185">Reference proteome</keyword>
<feature type="transmembrane region" description="Helical" evidence="1">
    <location>
        <begin position="12"/>
        <end position="30"/>
    </location>
</feature>
<feature type="transmembrane region" description="Helical" evidence="1">
    <location>
        <begin position="104"/>
        <end position="130"/>
    </location>
</feature>
<evidence type="ECO:0000313" key="3">
    <source>
        <dbReference type="Proteomes" id="UP000366051"/>
    </source>
</evidence>
<feature type="transmembrane region" description="Helical" evidence="1">
    <location>
        <begin position="78"/>
        <end position="98"/>
    </location>
</feature>
<sequence>MLSIPLHNRFHHGAALVSIANAFFLLFVSWEKYITKACSACSFIPWLTVGDEFIGLLGAGMAFFIAGLASLAGRNVFLGYLAFYLTLFSLVFGTLIQLGRFWSLGSFCTQCLLSDALFSLTAMLLALWLWKKRQDKKENLHYAR</sequence>
<dbReference type="Proteomes" id="UP000366051">
    <property type="component" value="Chromosome"/>
</dbReference>
<proteinExistence type="predicted"/>
<dbReference type="KEGG" id="hcv:FTV88_0404"/>
<dbReference type="AlphaFoldDB" id="A0A5Q2MYT3"/>
<name>A0A5Q2MYT3_9FIRM</name>
<organism evidence="2 3">
    <name type="scientific">Heliorestis convoluta</name>
    <dbReference type="NCBI Taxonomy" id="356322"/>
    <lineage>
        <taxon>Bacteria</taxon>
        <taxon>Bacillati</taxon>
        <taxon>Bacillota</taxon>
        <taxon>Clostridia</taxon>
        <taxon>Eubacteriales</taxon>
        <taxon>Heliobacteriaceae</taxon>
        <taxon>Heliorestis</taxon>
    </lineage>
</organism>
<gene>
    <name evidence="2" type="ORF">FTV88_0404</name>
</gene>
<keyword evidence="1" id="KW-0812">Transmembrane</keyword>
<dbReference type="RefSeq" id="WP_153724129.1">
    <property type="nucleotide sequence ID" value="NZ_CP045875.1"/>
</dbReference>
<accession>A0A5Q2MYT3</accession>
<feature type="transmembrane region" description="Helical" evidence="1">
    <location>
        <begin position="53"/>
        <end position="71"/>
    </location>
</feature>
<dbReference type="OrthoDB" id="9846175at2"/>
<reference evidence="3" key="1">
    <citation type="submission" date="2019-11" db="EMBL/GenBank/DDBJ databases">
        <title>Genome sequence of Heliorestis convoluta strain HH, an alkaliphilic and minimalistic phototrophic bacterium from a soda lake in Egypt.</title>
        <authorList>
            <person name="Dewey E.D."/>
            <person name="Stokes L.M."/>
            <person name="Burchell B.M."/>
            <person name="Shaffer K.N."/>
            <person name="Huntington A.M."/>
            <person name="Baker J.M."/>
            <person name="Nadendla S."/>
            <person name="Giglio M.G."/>
            <person name="Touchman J.W."/>
            <person name="Blankenship R.E."/>
            <person name="Madigan M.T."/>
            <person name="Sattley W.M."/>
        </authorList>
    </citation>
    <scope>NUCLEOTIDE SEQUENCE [LARGE SCALE GENOMIC DNA]</scope>
    <source>
        <strain evidence="3">HH</strain>
    </source>
</reference>
<protein>
    <submittedName>
        <fullName evidence="2">Putative membrane protein</fullName>
    </submittedName>
</protein>
<dbReference type="EMBL" id="CP045875">
    <property type="protein sequence ID" value="QGG46583.1"/>
    <property type="molecule type" value="Genomic_DNA"/>
</dbReference>
<keyword evidence="1" id="KW-1133">Transmembrane helix</keyword>
<keyword evidence="1" id="KW-0472">Membrane</keyword>
<evidence type="ECO:0000313" key="2">
    <source>
        <dbReference type="EMBL" id="QGG46583.1"/>
    </source>
</evidence>